<dbReference type="GO" id="GO:0016787">
    <property type="term" value="F:hydrolase activity"/>
    <property type="evidence" value="ECO:0007669"/>
    <property type="project" value="UniProtKB-KW"/>
</dbReference>
<name>A0A250WVE1_9CHLO</name>
<dbReference type="GO" id="GO:0046872">
    <property type="term" value="F:metal ion binding"/>
    <property type="evidence" value="ECO:0007669"/>
    <property type="project" value="UniProtKB-KW"/>
</dbReference>
<dbReference type="Gene3D" id="3.30.420.10">
    <property type="entry name" value="Ribonuclease H-like superfamily/Ribonuclease H"/>
    <property type="match status" value="1"/>
</dbReference>
<keyword evidence="8" id="KW-0239">DNA-directed DNA polymerase</keyword>
<evidence type="ECO:0000256" key="7">
    <source>
        <dbReference type="ARBA" id="ARBA00022918"/>
    </source>
</evidence>
<keyword evidence="14" id="KW-1185">Reference proteome</keyword>
<evidence type="ECO:0000256" key="3">
    <source>
        <dbReference type="ARBA" id="ARBA00022759"/>
    </source>
</evidence>
<dbReference type="EMBL" id="BEGY01000009">
    <property type="protein sequence ID" value="GAX74788.1"/>
    <property type="molecule type" value="Genomic_DNA"/>
</dbReference>
<dbReference type="GO" id="GO:0003676">
    <property type="term" value="F:nucleic acid binding"/>
    <property type="evidence" value="ECO:0007669"/>
    <property type="project" value="InterPro"/>
</dbReference>
<dbReference type="AlphaFoldDB" id="A0A250WVE1"/>
<dbReference type="InterPro" id="IPR057670">
    <property type="entry name" value="SH3_retrovirus"/>
</dbReference>
<dbReference type="SUPFAM" id="SSF56672">
    <property type="entry name" value="DNA/RNA polymerases"/>
    <property type="match status" value="1"/>
</dbReference>
<dbReference type="CDD" id="cd09272">
    <property type="entry name" value="RNase_HI_RT_Ty1"/>
    <property type="match status" value="1"/>
</dbReference>
<proteinExistence type="predicted"/>
<feature type="region of interest" description="Disordered" evidence="11">
    <location>
        <begin position="163"/>
        <end position="245"/>
    </location>
</feature>
<evidence type="ECO:0000256" key="6">
    <source>
        <dbReference type="ARBA" id="ARBA00022908"/>
    </source>
</evidence>
<dbReference type="InterPro" id="IPR039537">
    <property type="entry name" value="Retrotran_Ty1/copia-like"/>
</dbReference>
<dbReference type="PANTHER" id="PTHR42648">
    <property type="entry name" value="TRANSPOSASE, PUTATIVE-RELATED"/>
    <property type="match status" value="1"/>
</dbReference>
<dbReference type="Proteomes" id="UP000232323">
    <property type="component" value="Unassembled WGS sequence"/>
</dbReference>
<dbReference type="GO" id="GO:0004519">
    <property type="term" value="F:endonuclease activity"/>
    <property type="evidence" value="ECO:0007669"/>
    <property type="project" value="UniProtKB-KW"/>
</dbReference>
<dbReference type="GO" id="GO:0003964">
    <property type="term" value="F:RNA-directed DNA polymerase activity"/>
    <property type="evidence" value="ECO:0007669"/>
    <property type="project" value="UniProtKB-KW"/>
</dbReference>
<dbReference type="Pfam" id="PF07727">
    <property type="entry name" value="RVT_2"/>
    <property type="match status" value="1"/>
</dbReference>
<evidence type="ECO:0000256" key="4">
    <source>
        <dbReference type="ARBA" id="ARBA00022801"/>
    </source>
</evidence>
<accession>A0A250WVE1</accession>
<evidence type="ECO:0000259" key="12">
    <source>
        <dbReference type="PROSITE" id="PS50994"/>
    </source>
</evidence>
<feature type="compositionally biased region" description="Acidic residues" evidence="11">
    <location>
        <begin position="627"/>
        <end position="645"/>
    </location>
</feature>
<dbReference type="InterPro" id="IPR013103">
    <property type="entry name" value="RVT_2"/>
</dbReference>
<keyword evidence="5" id="KW-0460">Magnesium</keyword>
<keyword evidence="10" id="KW-0511">Multifunctional enzyme</keyword>
<keyword evidence="8" id="KW-0808">Transferase</keyword>
<keyword evidence="4" id="KW-0378">Hydrolase</keyword>
<dbReference type="Pfam" id="PF25597">
    <property type="entry name" value="SH3_retrovirus"/>
    <property type="match status" value="1"/>
</dbReference>
<dbReference type="PROSITE" id="PS50994">
    <property type="entry name" value="INTEGRASE"/>
    <property type="match status" value="1"/>
</dbReference>
<evidence type="ECO:0000256" key="8">
    <source>
        <dbReference type="ARBA" id="ARBA00022932"/>
    </source>
</evidence>
<keyword evidence="7" id="KW-0695">RNA-directed DNA polymerase</keyword>
<feature type="region of interest" description="Disordered" evidence="11">
    <location>
        <begin position="602"/>
        <end position="654"/>
    </location>
</feature>
<dbReference type="InterPro" id="IPR001584">
    <property type="entry name" value="Integrase_cat-core"/>
</dbReference>
<evidence type="ECO:0000313" key="13">
    <source>
        <dbReference type="EMBL" id="GAX74788.1"/>
    </source>
</evidence>
<dbReference type="GO" id="GO:0015074">
    <property type="term" value="P:DNA integration"/>
    <property type="evidence" value="ECO:0007669"/>
    <property type="project" value="UniProtKB-KW"/>
</dbReference>
<keyword evidence="3" id="KW-0255">Endonuclease</keyword>
<evidence type="ECO:0000256" key="10">
    <source>
        <dbReference type="ARBA" id="ARBA00023268"/>
    </source>
</evidence>
<dbReference type="OrthoDB" id="543212at2759"/>
<keyword evidence="9" id="KW-0233">DNA recombination</keyword>
<gene>
    <name evidence="13" type="ORF">CEUSTIGMA_g2235.t1</name>
</gene>
<reference evidence="13 14" key="1">
    <citation type="submission" date="2017-08" db="EMBL/GenBank/DDBJ databases">
        <title>Acidophilic green algal genome provides insights into adaptation to an acidic environment.</title>
        <authorList>
            <person name="Hirooka S."/>
            <person name="Hirose Y."/>
            <person name="Kanesaki Y."/>
            <person name="Higuchi S."/>
            <person name="Fujiwara T."/>
            <person name="Onuma R."/>
            <person name="Era A."/>
            <person name="Ohbayashi R."/>
            <person name="Uzuka A."/>
            <person name="Nozaki H."/>
            <person name="Yoshikawa H."/>
            <person name="Miyagishima S.Y."/>
        </authorList>
    </citation>
    <scope>NUCLEOTIDE SEQUENCE [LARGE SCALE GENOMIC DNA]</scope>
    <source>
        <strain evidence="13 14">NIES-2499</strain>
    </source>
</reference>
<evidence type="ECO:0000256" key="5">
    <source>
        <dbReference type="ARBA" id="ARBA00022842"/>
    </source>
</evidence>
<keyword evidence="1" id="KW-0540">Nuclease</keyword>
<dbReference type="SUPFAM" id="SSF53098">
    <property type="entry name" value="Ribonuclease H-like"/>
    <property type="match status" value="1"/>
</dbReference>
<keyword evidence="6" id="KW-0229">DNA integration</keyword>
<evidence type="ECO:0000256" key="11">
    <source>
        <dbReference type="SAM" id="MobiDB-lite"/>
    </source>
</evidence>
<evidence type="ECO:0000256" key="9">
    <source>
        <dbReference type="ARBA" id="ARBA00023172"/>
    </source>
</evidence>
<keyword evidence="2" id="KW-0479">Metal-binding</keyword>
<dbReference type="InterPro" id="IPR043502">
    <property type="entry name" value="DNA/RNA_pol_sf"/>
</dbReference>
<dbReference type="Pfam" id="PF00665">
    <property type="entry name" value="rve"/>
    <property type="match status" value="1"/>
</dbReference>
<evidence type="ECO:0000256" key="2">
    <source>
        <dbReference type="ARBA" id="ARBA00022723"/>
    </source>
</evidence>
<dbReference type="GO" id="GO:0003887">
    <property type="term" value="F:DNA-directed DNA polymerase activity"/>
    <property type="evidence" value="ECO:0007669"/>
    <property type="project" value="UniProtKB-KW"/>
</dbReference>
<dbReference type="InterPro" id="IPR036397">
    <property type="entry name" value="RNaseH_sf"/>
</dbReference>
<feature type="domain" description="Integrase catalytic" evidence="12">
    <location>
        <begin position="347"/>
        <end position="525"/>
    </location>
</feature>
<keyword evidence="8" id="KW-0548">Nucleotidyltransferase</keyword>
<protein>
    <recommendedName>
        <fullName evidence="12">Integrase catalytic domain-containing protein</fullName>
    </recommendedName>
</protein>
<evidence type="ECO:0000256" key="1">
    <source>
        <dbReference type="ARBA" id="ARBA00022722"/>
    </source>
</evidence>
<dbReference type="InterPro" id="IPR012337">
    <property type="entry name" value="RNaseH-like_sf"/>
</dbReference>
<evidence type="ECO:0000313" key="14">
    <source>
        <dbReference type="Proteomes" id="UP000232323"/>
    </source>
</evidence>
<dbReference type="GO" id="GO:0006310">
    <property type="term" value="P:DNA recombination"/>
    <property type="evidence" value="ECO:0007669"/>
    <property type="project" value="UniProtKB-KW"/>
</dbReference>
<dbReference type="STRING" id="1157962.A0A250WVE1"/>
<comment type="caution">
    <text evidence="13">The sequence shown here is derived from an EMBL/GenBank/DDBJ whole genome shotgun (WGS) entry which is preliminary data.</text>
</comment>
<sequence>MSQKGVSEIFYKEASTNPQEAAIFDRLWGTLGYNVGTLFRSILTEAKSKASANENYALTAYKRIQQHCLGNLALQKSQLLREWHSFTQHPTESVDEYVERFNRQRTLLETVTGKKIEESEAVLHFLHCCNYSSVKHLMDLLTTDTKPLYSSVEEAATKLRMDEFNSKSARGRNASSKHNVEAHGFGGFGHHESGPSSSSHGRGHDSRGQHYGKGKQNAGGRSGRQQHPSGGRGEGQERGIQMPNGMVEPILGTGSVYLEVKTPCGGDDTIILRDVQWAPGLKFNLLSENTAKYKGARFEDSKGGGKLLYKPALVKTLEGHVEGTSVTPEAVKQLGACEQCLAGKQTRNPFPDSGRATDWKLGELIVFDLFVAPANVVSQHGYKYQLTAVDYYSRYCLVSFLSHKNDAFSHMKKVHKFVERQTGNNTKSFRTDRGGEFLNNDVVDYCNELGIQLELTTAYTSQQNGLAERMHLTIFNKVRAMLVDSGIDKQHWAEAAGTAAYVYNRIASSATPGGKTPYECYWGKKPDISNLRPFGDVAMVMTMPRYARDGKMGPVSVKGRLMGYSKCSKAWRVLLPSGLVSESKDVVFPADKFTAGKLLAQHGNSPATLPATSSPPPPPQHEHDSDSSGDDEDSSTESDFSEDEGDTPHQGQHAAEGAVENVGIAQGAATVIRTSNRVIRPPVRLILLAGATAEESVTLRAADDALKVDWFRGERAGQHPIPQTMEEMRKHPFHKGYEDAIIVEMESIKARGVLEPVRWERGLKVIDTKVVFDEKVDEKGLITSLKARLVAKGFRQSKGKDYTEIWAPVSKHSSFRVVLAVAAAKDWILHQVDVKTAFLHANLDEELYVRVPADLPGGGGTFRLRKAIYGLKHASRAWYKHLKGIMEGMGFHQSTADPGVYLKDAGTDQMVVAVTWVDDIVIASKQLHLVEEVEHGLEKDMQIKKHGDLKHHLGMEIQRQGSKILLTQKTYIQDVLYRFGMESCKGQKVPLNPKVKVTREVGEKLDKDGLRLYQEKVGSLQYLATCTRPDISFAVGLLGRFCKCPTTFHMDLADQVLLYIAWTRDMGLEFGGRKPNFIVYSDSDFGGETDERRSTTGFVCILSGGAVDWNSRLQQTVAVSTCEAEYQAAGAAVRAALWWRKLLPDLGIETGVVDIRGDNQSTLAVISNPISSDKTKHIDTIHHFTRERVEMGEVKFSYCSTEEMVADILTKALERNKLEKFRSMMGVISWD</sequence>
<organism evidence="13 14">
    <name type="scientific">Chlamydomonas eustigma</name>
    <dbReference type="NCBI Taxonomy" id="1157962"/>
    <lineage>
        <taxon>Eukaryota</taxon>
        <taxon>Viridiplantae</taxon>
        <taxon>Chlorophyta</taxon>
        <taxon>core chlorophytes</taxon>
        <taxon>Chlorophyceae</taxon>
        <taxon>CS clade</taxon>
        <taxon>Chlamydomonadales</taxon>
        <taxon>Chlamydomonadaceae</taxon>
        <taxon>Chlamydomonas</taxon>
    </lineage>
</organism>
<dbReference type="PANTHER" id="PTHR42648:SF11">
    <property type="entry name" value="TRANSPOSON TY4-P GAG-POL POLYPROTEIN"/>
    <property type="match status" value="1"/>
</dbReference>